<keyword evidence="4" id="KW-0732">Signal</keyword>
<organism evidence="11 12">
    <name type="scientific">Pedobacter ginsengisoli</name>
    <dbReference type="NCBI Taxonomy" id="363852"/>
    <lineage>
        <taxon>Bacteria</taxon>
        <taxon>Pseudomonadati</taxon>
        <taxon>Bacteroidota</taxon>
        <taxon>Sphingobacteriia</taxon>
        <taxon>Sphingobacteriales</taxon>
        <taxon>Sphingobacteriaceae</taxon>
        <taxon>Pedobacter</taxon>
    </lineage>
</organism>
<feature type="compositionally biased region" description="Basic and acidic residues" evidence="8">
    <location>
        <begin position="197"/>
        <end position="206"/>
    </location>
</feature>
<comment type="PTM">
    <text evidence="7">Binds 1 heme c group covalently per subunit.</text>
</comment>
<dbReference type="Pfam" id="PF07995">
    <property type="entry name" value="GSDH"/>
    <property type="match status" value="1"/>
</dbReference>
<feature type="domain" description="Cytochrome c" evidence="9">
    <location>
        <begin position="623"/>
        <end position="715"/>
    </location>
</feature>
<dbReference type="AlphaFoldDB" id="A0A2D1UC75"/>
<dbReference type="InterPro" id="IPR000601">
    <property type="entry name" value="PKD_dom"/>
</dbReference>
<dbReference type="InterPro" id="IPR035986">
    <property type="entry name" value="PKD_dom_sf"/>
</dbReference>
<feature type="binding site" description="covalent" evidence="7">
    <location>
        <position position="648"/>
    </location>
    <ligand>
        <name>heme c</name>
        <dbReference type="ChEBI" id="CHEBI:61717"/>
    </ligand>
</feature>
<dbReference type="Pfam" id="PF18911">
    <property type="entry name" value="PKD_4"/>
    <property type="match status" value="1"/>
</dbReference>
<proteinExistence type="predicted"/>
<dbReference type="InterPro" id="IPR006584">
    <property type="entry name" value="Cellulose-bd_IV"/>
</dbReference>
<dbReference type="GO" id="GO:0020037">
    <property type="term" value="F:heme binding"/>
    <property type="evidence" value="ECO:0007669"/>
    <property type="project" value="InterPro"/>
</dbReference>
<dbReference type="PANTHER" id="PTHR19328">
    <property type="entry name" value="HEDGEHOG-INTERACTING PROTEIN"/>
    <property type="match status" value="1"/>
</dbReference>
<dbReference type="GO" id="GO:0009055">
    <property type="term" value="F:electron transfer activity"/>
    <property type="evidence" value="ECO:0007669"/>
    <property type="project" value="InterPro"/>
</dbReference>
<evidence type="ECO:0000256" key="7">
    <source>
        <dbReference type="PIRSR" id="PIRSR602324-1"/>
    </source>
</evidence>
<evidence type="ECO:0000256" key="5">
    <source>
        <dbReference type="ARBA" id="ARBA00022982"/>
    </source>
</evidence>
<dbReference type="Gene3D" id="2.60.40.10">
    <property type="entry name" value="Immunoglobulins"/>
    <property type="match status" value="1"/>
</dbReference>
<evidence type="ECO:0000256" key="2">
    <source>
        <dbReference type="ARBA" id="ARBA00022617"/>
    </source>
</evidence>
<dbReference type="InterPro" id="IPR013783">
    <property type="entry name" value="Ig-like_fold"/>
</dbReference>
<dbReference type="SUPFAM" id="SSF49785">
    <property type="entry name" value="Galactose-binding domain-like"/>
    <property type="match status" value="1"/>
</dbReference>
<dbReference type="PRINTS" id="PR00606">
    <property type="entry name" value="CYTCHROMECID"/>
</dbReference>
<dbReference type="GO" id="GO:0005506">
    <property type="term" value="F:iron ion binding"/>
    <property type="evidence" value="ECO:0007669"/>
    <property type="project" value="InterPro"/>
</dbReference>
<protein>
    <submittedName>
        <fullName evidence="11">PKD domain-containing protein</fullName>
    </submittedName>
</protein>
<evidence type="ECO:0000256" key="8">
    <source>
        <dbReference type="SAM" id="MobiDB-lite"/>
    </source>
</evidence>
<feature type="domain" description="CBM6" evidence="10">
    <location>
        <begin position="769"/>
        <end position="896"/>
    </location>
</feature>
<dbReference type="GO" id="GO:0030246">
    <property type="term" value="F:carbohydrate binding"/>
    <property type="evidence" value="ECO:0007669"/>
    <property type="project" value="InterPro"/>
</dbReference>
<dbReference type="CDD" id="cd04084">
    <property type="entry name" value="CBM6_xylanase-like"/>
    <property type="match status" value="1"/>
</dbReference>
<evidence type="ECO:0000256" key="3">
    <source>
        <dbReference type="ARBA" id="ARBA00022723"/>
    </source>
</evidence>
<name>A0A2D1UC75_9SPHI</name>
<dbReference type="RefSeq" id="WP_099441099.1">
    <property type="nucleotide sequence ID" value="NZ_CP024091.1"/>
</dbReference>
<gene>
    <name evidence="11" type="ORF">CPT03_12325</name>
</gene>
<dbReference type="SMART" id="SM00606">
    <property type="entry name" value="CBD_IV"/>
    <property type="match status" value="1"/>
</dbReference>
<dbReference type="Gene3D" id="2.120.10.30">
    <property type="entry name" value="TolB, C-terminal domain"/>
    <property type="match status" value="1"/>
</dbReference>
<keyword evidence="2 7" id="KW-0349">Heme</keyword>
<dbReference type="SUPFAM" id="SSF49299">
    <property type="entry name" value="PKD domain"/>
    <property type="match status" value="1"/>
</dbReference>
<dbReference type="InterPro" id="IPR009056">
    <property type="entry name" value="Cyt_c-like_dom"/>
</dbReference>
<sequence>MRSNYLLVGAAFFVVIFSSWSSKDRQINQSLKVLNKVDVKVPDSSRYTRIVLAEGLDEPMEMAILPNLNVLFVERKGALKLYNSKTKVVKTIANMNVFSGIEDGLLGLALDPKFSENHWVYLYFAVAGEVSKSRLARYQLIGDKLINKSEQIVLEIPTQRKYCCHSAGYLAFDAKGILYLSTGDNTNAEETEGYTPVDERPGRGLADDQATSANTNDLRGKILRIIPKNGGGYIIPDGNLFPKDGSKGLPEIYTMGSRNPYRFSIDQKNGYVYWGDVGPDTKIQSEDGEYMSFDEVNQAKKPGFFGWPYFLGNNQAMPLYNYATKQPGEKKDPAKPFNNSPNNTGEKGLPPAQSAMIWYGKMSSKHFPLLGSGGATAAAGPVYYSDLFPNAPYKLSEYYNAKLFIYDWIRGWIMAITFDENGNYKQMEPFLKHIKFSAPVDMQFSKDGAIYMLEYGTNWFSKNTDAKLVRIEYQEGNRKPIAEITVDKQYGAAPFLVNLTGRKSVDFDKDDKLDFSWKIEGKTIKGPEIKYNFKKLGIYNVELIVSDDKGAVGTAVSKIHVGNTPPEVVINSTANNSFYWDRELLDYQVIVKDKEDKKIDQNRVKVSFGYLPSGKDVAVILAGNQDPGAYKYLKGSGMVANLDCKACHSMDKTSVGPTYKSISMRYAGQKDIEKTLAKKVIEGGSGNWGERAMSAHPAISFDDAQEMVNYILSLSKKSGKLPLKNSIPLKEHVGKGKKGSYLLNASYRDKGANGIEPLDGNAYLSLRSPYVEAEDFDKGNVRVITITTAFMAYVVGIADQSYIKFNAIDLTGIKQLKYNVQAIGSGGNIELRLDNANGPLLSKLTVPAADPNGKVDWKELTVAINTTKGKHDLYFVFTALTDQKNDLFNLDWIYFSNK</sequence>
<dbReference type="PANTHER" id="PTHR19328:SF75">
    <property type="entry name" value="ALDOSE SUGAR DEHYDROGENASE YLII"/>
    <property type="match status" value="1"/>
</dbReference>
<dbReference type="KEGG" id="pgs:CPT03_12325"/>
<dbReference type="Pfam" id="PF00034">
    <property type="entry name" value="Cytochrom_C"/>
    <property type="match status" value="1"/>
</dbReference>
<dbReference type="Gene3D" id="2.60.120.260">
    <property type="entry name" value="Galactose-binding domain-like"/>
    <property type="match status" value="1"/>
</dbReference>
<feature type="binding site" description="covalent" evidence="7">
    <location>
        <position position="644"/>
    </location>
    <ligand>
        <name>heme c</name>
        <dbReference type="ChEBI" id="CHEBI:61717"/>
    </ligand>
</feature>
<keyword evidence="6 7" id="KW-0408">Iron</keyword>
<keyword evidence="1" id="KW-0813">Transport</keyword>
<dbReference type="SUPFAM" id="SSF50952">
    <property type="entry name" value="Soluble quinoprotein glucose dehydrogenase"/>
    <property type="match status" value="1"/>
</dbReference>
<dbReference type="Pfam" id="PF03422">
    <property type="entry name" value="CBM_6"/>
    <property type="match status" value="1"/>
</dbReference>
<keyword evidence="3 7" id="KW-0479">Metal-binding</keyword>
<evidence type="ECO:0000259" key="10">
    <source>
        <dbReference type="PROSITE" id="PS51175"/>
    </source>
</evidence>
<dbReference type="InterPro" id="IPR036909">
    <property type="entry name" value="Cyt_c-like_dom_sf"/>
</dbReference>
<evidence type="ECO:0000313" key="12">
    <source>
        <dbReference type="Proteomes" id="UP000223749"/>
    </source>
</evidence>
<evidence type="ECO:0000259" key="9">
    <source>
        <dbReference type="PROSITE" id="PS51007"/>
    </source>
</evidence>
<reference evidence="11 12" key="1">
    <citation type="submission" date="2017-10" db="EMBL/GenBank/DDBJ databases">
        <title>Whole genome of Pedobacter ginsengisoli T01R-27 isolated from tomato rhizosphere.</title>
        <authorList>
            <person name="Weon H.-Y."/>
            <person name="Lee S.A."/>
            <person name="Sang M.K."/>
            <person name="Song J."/>
        </authorList>
    </citation>
    <scope>NUCLEOTIDE SEQUENCE [LARGE SCALE GENOMIC DNA]</scope>
    <source>
        <strain evidence="11 12">T01R-27</strain>
    </source>
</reference>
<dbReference type="InterPro" id="IPR011041">
    <property type="entry name" value="Quinoprot_gluc/sorb_DH_b-prop"/>
</dbReference>
<dbReference type="InterPro" id="IPR012938">
    <property type="entry name" value="Glc/Sorbosone_DH"/>
</dbReference>
<accession>A0A2D1UC75</accession>
<evidence type="ECO:0000256" key="4">
    <source>
        <dbReference type="ARBA" id="ARBA00022729"/>
    </source>
</evidence>
<evidence type="ECO:0000256" key="1">
    <source>
        <dbReference type="ARBA" id="ARBA00022448"/>
    </source>
</evidence>
<dbReference type="PROSITE" id="PS51007">
    <property type="entry name" value="CYTC"/>
    <property type="match status" value="1"/>
</dbReference>
<dbReference type="InterPro" id="IPR011042">
    <property type="entry name" value="6-blade_b-propeller_TolB-like"/>
</dbReference>
<dbReference type="Proteomes" id="UP000223749">
    <property type="component" value="Chromosome"/>
</dbReference>
<dbReference type="Gene3D" id="1.10.760.10">
    <property type="entry name" value="Cytochrome c-like domain"/>
    <property type="match status" value="1"/>
</dbReference>
<dbReference type="InterPro" id="IPR005084">
    <property type="entry name" value="CBM6"/>
</dbReference>
<feature type="binding site" description="covalent" evidence="7">
    <location>
        <position position="693"/>
    </location>
    <ligand>
        <name>heme c</name>
        <dbReference type="ChEBI" id="CHEBI:61717"/>
    </ligand>
</feature>
<keyword evidence="5" id="KW-0249">Electron transport</keyword>
<dbReference type="EMBL" id="CP024091">
    <property type="protein sequence ID" value="ATP59228.1"/>
    <property type="molecule type" value="Genomic_DNA"/>
</dbReference>
<feature type="region of interest" description="Disordered" evidence="8">
    <location>
        <begin position="189"/>
        <end position="211"/>
    </location>
</feature>
<dbReference type="SUPFAM" id="SSF46626">
    <property type="entry name" value="Cytochrome c"/>
    <property type="match status" value="1"/>
</dbReference>
<keyword evidence="12" id="KW-1185">Reference proteome</keyword>
<dbReference type="OrthoDB" id="9816308at2"/>
<evidence type="ECO:0000313" key="11">
    <source>
        <dbReference type="EMBL" id="ATP59228.1"/>
    </source>
</evidence>
<dbReference type="InterPro" id="IPR002324">
    <property type="entry name" value="Cyt_c_ID"/>
</dbReference>
<dbReference type="PROSITE" id="PS51175">
    <property type="entry name" value="CBM6"/>
    <property type="match status" value="1"/>
</dbReference>
<dbReference type="InterPro" id="IPR008979">
    <property type="entry name" value="Galactose-bd-like_sf"/>
</dbReference>
<feature type="region of interest" description="Disordered" evidence="8">
    <location>
        <begin position="328"/>
        <end position="349"/>
    </location>
</feature>
<evidence type="ECO:0000256" key="6">
    <source>
        <dbReference type="ARBA" id="ARBA00023004"/>
    </source>
</evidence>